<evidence type="ECO:0000256" key="1">
    <source>
        <dbReference type="SAM" id="MobiDB-lite"/>
    </source>
</evidence>
<sequence length="369" mass="41460">MALTRRWLIRSGGRRRSWIDQDAMSLDAPTPGFVHDDPAFQAGPSTSTSSAPTPSAPTPCGSSQSLPNAYVLGPKLMPPTTSGDITKIFKHSIYVNGYNWKSVPDDKKEHYFEEFKASKLYSDMISKFKTQKEKKGQPRSVPDDAWKTWLVYWSQPEVVAISKKASNNRMSETGPPGSGCSRHCGGSRSYIGHAIAFEKETGRTPTTYDTFLRTHMKQNGTFVDGRSKQVSEDVETRLAVTPEAREEPTEMDGIFLDVVGIKKQRVYGTGSQAYLFTNIGGSNAPPFDEEAMRRQVTQQVTSRSHNSDRKRVKAADDRWCRAARPKAGRRGGIERLENERHERIQLQSQESELVRMMMESRRHGQMPPP</sequence>
<comment type="caution">
    <text evidence="2">The sequence shown here is derived from an EMBL/GenBank/DDBJ whole genome shotgun (WGS) entry which is preliminary data.</text>
</comment>
<evidence type="ECO:0008006" key="4">
    <source>
        <dbReference type="Google" id="ProtNLM"/>
    </source>
</evidence>
<feature type="region of interest" description="Disordered" evidence="1">
    <location>
        <begin position="30"/>
        <end position="63"/>
    </location>
</feature>
<dbReference type="Pfam" id="PF03004">
    <property type="entry name" value="Transposase_24"/>
    <property type="match status" value="1"/>
</dbReference>
<evidence type="ECO:0000313" key="2">
    <source>
        <dbReference type="EMBL" id="KAK6149405.1"/>
    </source>
</evidence>
<keyword evidence="3" id="KW-1185">Reference proteome</keyword>
<proteinExistence type="predicted"/>
<dbReference type="EMBL" id="JABTTQ020000009">
    <property type="protein sequence ID" value="KAK6149405.1"/>
    <property type="molecule type" value="Genomic_DNA"/>
</dbReference>
<feature type="compositionally biased region" description="Low complexity" evidence="1">
    <location>
        <begin position="44"/>
        <end position="53"/>
    </location>
</feature>
<dbReference type="Proteomes" id="UP001318860">
    <property type="component" value="Unassembled WGS sequence"/>
</dbReference>
<name>A0ABR0WQD0_REHGL</name>
<evidence type="ECO:0000313" key="3">
    <source>
        <dbReference type="Proteomes" id="UP001318860"/>
    </source>
</evidence>
<dbReference type="InterPro" id="IPR004252">
    <property type="entry name" value="Probable_transposase_24"/>
</dbReference>
<organism evidence="2 3">
    <name type="scientific">Rehmannia glutinosa</name>
    <name type="common">Chinese foxglove</name>
    <dbReference type="NCBI Taxonomy" id="99300"/>
    <lineage>
        <taxon>Eukaryota</taxon>
        <taxon>Viridiplantae</taxon>
        <taxon>Streptophyta</taxon>
        <taxon>Embryophyta</taxon>
        <taxon>Tracheophyta</taxon>
        <taxon>Spermatophyta</taxon>
        <taxon>Magnoliopsida</taxon>
        <taxon>eudicotyledons</taxon>
        <taxon>Gunneridae</taxon>
        <taxon>Pentapetalae</taxon>
        <taxon>asterids</taxon>
        <taxon>lamiids</taxon>
        <taxon>Lamiales</taxon>
        <taxon>Orobanchaceae</taxon>
        <taxon>Rehmannieae</taxon>
        <taxon>Rehmannia</taxon>
    </lineage>
</organism>
<protein>
    <recommendedName>
        <fullName evidence="4">Transposase, Ptta/En/Spm, plant</fullName>
    </recommendedName>
</protein>
<accession>A0ABR0WQD0</accession>
<gene>
    <name evidence="2" type="ORF">DH2020_016930</name>
</gene>
<reference evidence="2 3" key="1">
    <citation type="journal article" date="2021" name="Comput. Struct. Biotechnol. J.">
        <title>De novo genome assembly of the potent medicinal plant Rehmannia glutinosa using nanopore technology.</title>
        <authorList>
            <person name="Ma L."/>
            <person name="Dong C."/>
            <person name="Song C."/>
            <person name="Wang X."/>
            <person name="Zheng X."/>
            <person name="Niu Y."/>
            <person name="Chen S."/>
            <person name="Feng W."/>
        </authorList>
    </citation>
    <scope>NUCLEOTIDE SEQUENCE [LARGE SCALE GENOMIC DNA]</scope>
    <source>
        <strain evidence="2">DH-2019</strain>
    </source>
</reference>